<proteinExistence type="predicted"/>
<dbReference type="EMBL" id="AFOC01000098">
    <property type="protein sequence ID" value="EGV50220.1"/>
    <property type="molecule type" value="Genomic_DNA"/>
</dbReference>
<evidence type="ECO:0000256" key="1">
    <source>
        <dbReference type="SAM" id="MobiDB-lite"/>
    </source>
</evidence>
<feature type="region of interest" description="Disordered" evidence="1">
    <location>
        <begin position="88"/>
        <end position="114"/>
    </location>
</feature>
<reference evidence="2" key="1">
    <citation type="journal article" date="2011" name="ISME J.">
        <title>The endosymbionts of the deep-sea tubeworms Riftia pachyptila and Tevnia jerichonana share an identical physiology as revealed by proteogenomic analyses.</title>
        <authorList>
            <person name="Gardebrecht A."/>
            <person name="Markert S."/>
            <person name="Felbeck H."/>
            <person name="Thuermer A."/>
            <person name="Albrecht D."/>
            <person name="Wollherr A."/>
            <person name="Kabisch J."/>
            <person name="Lehmann R."/>
            <person name="Daniel R."/>
            <person name="Liesegang H."/>
            <person name="Hecker M."/>
            <person name="Sievert S.M."/>
            <person name="Schweder T."/>
        </authorList>
    </citation>
    <scope>NUCLEOTIDE SEQUENCE [LARGE SCALE GENOMIC DNA]</scope>
</reference>
<protein>
    <submittedName>
        <fullName evidence="2">Uncharacterized protein</fullName>
    </submittedName>
</protein>
<sequence length="114" mass="11844">MLYQLEPSPLTITTDAAADKVQVTANTVAFLSGGFDSGILRIGTDADTVYTLDDSPATSATSTAQGSLASYAAHVKTQIEAQGYDTDCTHQTQCSSAPSSRPDSMTYPTPNCSA</sequence>
<comment type="caution">
    <text evidence="2">The sequence shown here is derived from an EMBL/GenBank/DDBJ whole genome shotgun (WGS) entry which is preliminary data.</text>
</comment>
<gene>
    <name evidence="2" type="ORF">Rifp1Sym_ds00050</name>
</gene>
<feature type="compositionally biased region" description="Polar residues" evidence="1">
    <location>
        <begin position="89"/>
        <end position="114"/>
    </location>
</feature>
<dbReference type="Proteomes" id="UP000004491">
    <property type="component" value="Unassembled WGS sequence"/>
</dbReference>
<keyword evidence="3" id="KW-1185">Reference proteome</keyword>
<evidence type="ECO:0000313" key="2">
    <source>
        <dbReference type="EMBL" id="EGV50220.1"/>
    </source>
</evidence>
<dbReference type="AlphaFoldDB" id="G2DGN0"/>
<accession>G2DGN0</accession>
<name>G2DGN0_9GAMM</name>
<organism evidence="2 3">
    <name type="scientific">endosymbiont of Riftia pachyptila</name>
    <name type="common">vent Ph05</name>
    <dbReference type="NCBI Taxonomy" id="1048808"/>
    <lineage>
        <taxon>Bacteria</taxon>
        <taxon>Pseudomonadati</taxon>
        <taxon>Pseudomonadota</taxon>
        <taxon>Gammaproteobacteria</taxon>
        <taxon>sulfur-oxidizing symbionts</taxon>
    </lineage>
</organism>
<dbReference type="RefSeq" id="WP_005965682.1">
    <property type="nucleotide sequence ID" value="NZ_AFOC01000098.1"/>
</dbReference>
<evidence type="ECO:0000313" key="3">
    <source>
        <dbReference type="Proteomes" id="UP000004491"/>
    </source>
</evidence>